<gene>
    <name evidence="2" type="ORF">GCM10023311_02820</name>
</gene>
<dbReference type="RefSeq" id="WP_345272164.1">
    <property type="nucleotide sequence ID" value="NZ_BAABJH010000001.1"/>
</dbReference>
<comment type="caution">
    <text evidence="2">The sequence shown here is derived from an EMBL/GenBank/DDBJ whole genome shotgun (WGS) entry which is preliminary data.</text>
</comment>
<sequence length="435" mass="49035">MKRIIIIFISFGIFSCSSKKEINNGDKTGSFSGVFEYGNFSDKINFEIEQDSASFKVFFSSLEQNANRIPFQVIESIGDSIKFKLQSDFYTYSFKNKWIENNSKLQGVLTVDSITVPYTLEKELLSNNQNPKNEDVSFESNELKINGTIWYPKNKGNKAIVILTSSGNADRSASRAEAKLFAQRGFTTFHYDKRGTGNSEGDWQIATIEELVKDDINAIKFFSDKTGISLTNIGIKGSSQGATKIPYVLNELESLEYGVAVSCPGVSLLESDLNYWKNRNAEIFGNEIEAATKFQRKVFEFIAGKLSRTDLEKAIDNAKSNSWFANVWVPNLDEVQIDKKLLYSPIPYFQRTKHPILILQGTSDEIIPANSNEIISAALTKSGNDNYKTVLLEGASHSMYNIGESDFPYWSKLHPDYLETIENWINTVSNNVYTK</sequence>
<dbReference type="Gene3D" id="3.40.50.1820">
    <property type="entry name" value="alpha/beta hydrolase"/>
    <property type="match status" value="1"/>
</dbReference>
<evidence type="ECO:0000313" key="2">
    <source>
        <dbReference type="EMBL" id="GAA4883956.1"/>
    </source>
</evidence>
<organism evidence="2 3">
    <name type="scientific">Flaviramulus aquimarinus</name>
    <dbReference type="NCBI Taxonomy" id="1170456"/>
    <lineage>
        <taxon>Bacteria</taxon>
        <taxon>Pseudomonadati</taxon>
        <taxon>Bacteroidota</taxon>
        <taxon>Flavobacteriia</taxon>
        <taxon>Flavobacteriales</taxon>
        <taxon>Flavobacteriaceae</taxon>
        <taxon>Flaviramulus</taxon>
    </lineage>
</organism>
<dbReference type="Pfam" id="PF02129">
    <property type="entry name" value="Peptidase_S15"/>
    <property type="match status" value="1"/>
</dbReference>
<feature type="domain" description="Xaa-Pro dipeptidyl-peptidase-like" evidence="1">
    <location>
        <begin position="145"/>
        <end position="370"/>
    </location>
</feature>
<protein>
    <recommendedName>
        <fullName evidence="1">Xaa-Pro dipeptidyl-peptidase-like domain-containing protein</fullName>
    </recommendedName>
</protein>
<accession>A0ABP9ERR7</accession>
<evidence type="ECO:0000313" key="3">
    <source>
        <dbReference type="Proteomes" id="UP001500433"/>
    </source>
</evidence>
<dbReference type="PROSITE" id="PS51257">
    <property type="entry name" value="PROKAR_LIPOPROTEIN"/>
    <property type="match status" value="1"/>
</dbReference>
<evidence type="ECO:0000259" key="1">
    <source>
        <dbReference type="Pfam" id="PF02129"/>
    </source>
</evidence>
<dbReference type="PANTHER" id="PTHR43265:SF1">
    <property type="entry name" value="ESTERASE ESTD"/>
    <property type="match status" value="1"/>
</dbReference>
<dbReference type="InterPro" id="IPR053145">
    <property type="entry name" value="AB_hydrolase_Est10"/>
</dbReference>
<keyword evidence="3" id="KW-1185">Reference proteome</keyword>
<dbReference type="EMBL" id="BAABJH010000001">
    <property type="protein sequence ID" value="GAA4883956.1"/>
    <property type="molecule type" value="Genomic_DNA"/>
</dbReference>
<dbReference type="SUPFAM" id="SSF53474">
    <property type="entry name" value="alpha/beta-Hydrolases"/>
    <property type="match status" value="1"/>
</dbReference>
<dbReference type="InterPro" id="IPR029058">
    <property type="entry name" value="AB_hydrolase_fold"/>
</dbReference>
<reference evidence="3" key="1">
    <citation type="journal article" date="2019" name="Int. J. Syst. Evol. Microbiol.">
        <title>The Global Catalogue of Microorganisms (GCM) 10K type strain sequencing project: providing services to taxonomists for standard genome sequencing and annotation.</title>
        <authorList>
            <consortium name="The Broad Institute Genomics Platform"/>
            <consortium name="The Broad Institute Genome Sequencing Center for Infectious Disease"/>
            <person name="Wu L."/>
            <person name="Ma J."/>
        </authorList>
    </citation>
    <scope>NUCLEOTIDE SEQUENCE [LARGE SCALE GENOMIC DNA]</scope>
    <source>
        <strain evidence="3">JCM 18274</strain>
    </source>
</reference>
<dbReference type="InterPro" id="IPR000383">
    <property type="entry name" value="Xaa-Pro-like_dom"/>
</dbReference>
<dbReference type="PANTHER" id="PTHR43265">
    <property type="entry name" value="ESTERASE ESTD"/>
    <property type="match status" value="1"/>
</dbReference>
<proteinExistence type="predicted"/>
<name>A0ABP9ERR7_9FLAO</name>
<dbReference type="Proteomes" id="UP001500433">
    <property type="component" value="Unassembled WGS sequence"/>
</dbReference>